<feature type="transmembrane region" description="Helical" evidence="8">
    <location>
        <begin position="195"/>
        <end position="215"/>
    </location>
</feature>
<dbReference type="OrthoDB" id="6132759at2759"/>
<evidence type="ECO:0000256" key="2">
    <source>
        <dbReference type="ARBA" id="ARBA00006434"/>
    </source>
</evidence>
<dbReference type="GO" id="GO:0015489">
    <property type="term" value="F:putrescine transmembrane transporter activity"/>
    <property type="evidence" value="ECO:0007669"/>
    <property type="project" value="TreeGrafter"/>
</dbReference>
<dbReference type="InterPro" id="IPR038377">
    <property type="entry name" value="Na/Glc_symporter_sf"/>
</dbReference>
<feature type="transmembrane region" description="Helical" evidence="8">
    <location>
        <begin position="165"/>
        <end position="183"/>
    </location>
</feature>
<feature type="transmembrane region" description="Helical" evidence="8">
    <location>
        <begin position="421"/>
        <end position="444"/>
    </location>
</feature>
<dbReference type="GeneID" id="63691779"/>
<feature type="transmembrane region" description="Helical" evidence="8">
    <location>
        <begin position="597"/>
        <end position="621"/>
    </location>
</feature>
<dbReference type="HOGENOM" id="CLU_010778_2_1_1"/>
<keyword evidence="6 8" id="KW-0472">Membrane</keyword>
<dbReference type="PROSITE" id="PS50283">
    <property type="entry name" value="NA_SOLUT_SYMP_3"/>
    <property type="match status" value="1"/>
</dbReference>
<feature type="transmembrane region" description="Helical" evidence="8">
    <location>
        <begin position="565"/>
        <end position="585"/>
    </location>
</feature>
<keyword evidence="10" id="KW-1185">Reference proteome</keyword>
<dbReference type="Pfam" id="PF00474">
    <property type="entry name" value="SSF"/>
    <property type="match status" value="1"/>
</dbReference>
<dbReference type="STRING" id="1858805.M5FNB4"/>
<dbReference type="GO" id="GO:0015204">
    <property type="term" value="F:urea transmembrane transporter activity"/>
    <property type="evidence" value="ECO:0007669"/>
    <property type="project" value="InterPro"/>
</dbReference>
<reference evidence="9 10" key="1">
    <citation type="journal article" date="2012" name="Science">
        <title>The Paleozoic origin of enzymatic lignin decomposition reconstructed from 31 fungal genomes.</title>
        <authorList>
            <person name="Floudas D."/>
            <person name="Binder M."/>
            <person name="Riley R."/>
            <person name="Barry K."/>
            <person name="Blanchette R.A."/>
            <person name="Henrissat B."/>
            <person name="Martinez A.T."/>
            <person name="Otillar R."/>
            <person name="Spatafora J.W."/>
            <person name="Yadav J.S."/>
            <person name="Aerts A."/>
            <person name="Benoit I."/>
            <person name="Boyd A."/>
            <person name="Carlson A."/>
            <person name="Copeland A."/>
            <person name="Coutinho P.M."/>
            <person name="de Vries R.P."/>
            <person name="Ferreira P."/>
            <person name="Findley K."/>
            <person name="Foster B."/>
            <person name="Gaskell J."/>
            <person name="Glotzer D."/>
            <person name="Gorecki P."/>
            <person name="Heitman J."/>
            <person name="Hesse C."/>
            <person name="Hori C."/>
            <person name="Igarashi K."/>
            <person name="Jurgens J.A."/>
            <person name="Kallen N."/>
            <person name="Kersten P."/>
            <person name="Kohler A."/>
            <person name="Kuees U."/>
            <person name="Kumar T.K.A."/>
            <person name="Kuo A."/>
            <person name="LaButti K."/>
            <person name="Larrondo L.F."/>
            <person name="Lindquist E."/>
            <person name="Ling A."/>
            <person name="Lombard V."/>
            <person name="Lucas S."/>
            <person name="Lundell T."/>
            <person name="Martin R."/>
            <person name="McLaughlin D.J."/>
            <person name="Morgenstern I."/>
            <person name="Morin E."/>
            <person name="Murat C."/>
            <person name="Nagy L.G."/>
            <person name="Nolan M."/>
            <person name="Ohm R.A."/>
            <person name="Patyshakuliyeva A."/>
            <person name="Rokas A."/>
            <person name="Ruiz-Duenas F.J."/>
            <person name="Sabat G."/>
            <person name="Salamov A."/>
            <person name="Samejima M."/>
            <person name="Schmutz J."/>
            <person name="Slot J.C."/>
            <person name="St John F."/>
            <person name="Stenlid J."/>
            <person name="Sun H."/>
            <person name="Sun S."/>
            <person name="Syed K."/>
            <person name="Tsang A."/>
            <person name="Wiebenga A."/>
            <person name="Young D."/>
            <person name="Pisabarro A."/>
            <person name="Eastwood D.C."/>
            <person name="Martin F."/>
            <person name="Cullen D."/>
            <person name="Grigoriev I.V."/>
            <person name="Hibbett D.S."/>
        </authorList>
    </citation>
    <scope>NUCLEOTIDE SEQUENCE [LARGE SCALE GENOMIC DNA]</scope>
    <source>
        <strain evidence="9 10">DJM-731 SS1</strain>
    </source>
</reference>
<gene>
    <name evidence="9" type="ORF">DACRYDRAFT_85134</name>
</gene>
<dbReference type="OMA" id="CWFTLPY"/>
<keyword evidence="5 8" id="KW-1133">Transmembrane helix</keyword>
<dbReference type="GO" id="GO:0015606">
    <property type="term" value="F:spermidine transmembrane transporter activity"/>
    <property type="evidence" value="ECO:0007669"/>
    <property type="project" value="TreeGrafter"/>
</dbReference>
<feature type="transmembrane region" description="Helical" evidence="8">
    <location>
        <begin position="53"/>
        <end position="74"/>
    </location>
</feature>
<feature type="transmembrane region" description="Helical" evidence="8">
    <location>
        <begin position="395"/>
        <end position="415"/>
    </location>
</feature>
<comment type="subcellular location">
    <subcellularLocation>
        <location evidence="1">Membrane</location>
        <topology evidence="1">Multi-pass membrane protein</topology>
    </subcellularLocation>
</comment>
<dbReference type="NCBIfam" id="TIGR00813">
    <property type="entry name" value="sss"/>
    <property type="match status" value="1"/>
</dbReference>
<dbReference type="CDD" id="cd11476">
    <property type="entry name" value="SLC5sbd_DUR3"/>
    <property type="match status" value="1"/>
</dbReference>
<dbReference type="InterPro" id="IPR001734">
    <property type="entry name" value="Na/solute_symporter"/>
</dbReference>
<dbReference type="EMBL" id="JH795878">
    <property type="protein sequence ID" value="EJT97150.1"/>
    <property type="molecule type" value="Genomic_DNA"/>
</dbReference>
<organism evidence="9 10">
    <name type="scientific">Dacryopinax primogenitus (strain DJM 731)</name>
    <name type="common">Brown rot fungus</name>
    <dbReference type="NCBI Taxonomy" id="1858805"/>
    <lineage>
        <taxon>Eukaryota</taxon>
        <taxon>Fungi</taxon>
        <taxon>Dikarya</taxon>
        <taxon>Basidiomycota</taxon>
        <taxon>Agaricomycotina</taxon>
        <taxon>Dacrymycetes</taxon>
        <taxon>Dacrymycetales</taxon>
        <taxon>Dacrymycetaceae</taxon>
        <taxon>Dacryopinax</taxon>
    </lineage>
</organism>
<dbReference type="PANTHER" id="PTHR46154">
    <property type="match status" value="1"/>
</dbReference>
<dbReference type="AlphaFoldDB" id="M5FNB4"/>
<dbReference type="RefSeq" id="XP_040624048.1">
    <property type="nucleotide sequence ID" value="XM_040776717.1"/>
</dbReference>
<name>M5FNB4_DACPD</name>
<accession>M5FNB4</accession>
<dbReference type="PANTHER" id="PTHR46154:SF4">
    <property type="entry name" value="UREA ACTIVE TRANSPORTER"/>
    <property type="match status" value="1"/>
</dbReference>
<evidence type="ECO:0000256" key="6">
    <source>
        <dbReference type="ARBA" id="ARBA00023136"/>
    </source>
</evidence>
<feature type="transmembrane region" description="Helical" evidence="8">
    <location>
        <begin position="351"/>
        <end position="374"/>
    </location>
</feature>
<feature type="transmembrane region" description="Helical" evidence="8">
    <location>
        <begin position="12"/>
        <end position="32"/>
    </location>
</feature>
<evidence type="ECO:0000256" key="5">
    <source>
        <dbReference type="ARBA" id="ARBA00022989"/>
    </source>
</evidence>
<feature type="transmembrane region" description="Helical" evidence="8">
    <location>
        <begin position="86"/>
        <end position="106"/>
    </location>
</feature>
<evidence type="ECO:0000256" key="7">
    <source>
        <dbReference type="RuleBase" id="RU362091"/>
    </source>
</evidence>
<evidence type="ECO:0000256" key="4">
    <source>
        <dbReference type="ARBA" id="ARBA00022692"/>
    </source>
</evidence>
<feature type="transmembrane region" description="Helical" evidence="8">
    <location>
        <begin position="451"/>
        <end position="471"/>
    </location>
</feature>
<proteinExistence type="inferred from homology"/>
<evidence type="ECO:0000313" key="9">
    <source>
        <dbReference type="EMBL" id="EJT97150.1"/>
    </source>
</evidence>
<protein>
    <submittedName>
        <fullName evidence="9">Na+/solute symporter</fullName>
    </submittedName>
</protein>
<dbReference type="Gene3D" id="1.20.1730.10">
    <property type="entry name" value="Sodium/glucose cotransporter"/>
    <property type="match status" value="1"/>
</dbReference>
<evidence type="ECO:0000256" key="3">
    <source>
        <dbReference type="ARBA" id="ARBA00022448"/>
    </source>
</evidence>
<keyword evidence="3" id="KW-0813">Transport</keyword>
<comment type="similarity">
    <text evidence="2 7">Belongs to the sodium:solute symporter (SSF) (TC 2.A.21) family.</text>
</comment>
<sequence>MPLFSQSVGYGMVIGVGAAFAVLMGGVSWVLSKFMLEVQDSEMMMTAKRSIKTGLVASAVVSSWTIGSTLLLSSTSAYSWGVSGPWWYGGGACVQIILFATAAIELKRIAPNAHTFQELVRVRYGKTTHLLMCTYSFIQQITYSANLLINGSSVFSTLTGMNRDAAIVLFPIGVICYTLIGGIKATILTDWTHTLIIYVLMLMFLFTTYATSDIIGSPGRMWDLLQEAGRLNPIAGNYEGSFTTMSSRQGGLFGLVLFGAGWAASVDSQLFQKAIASNPASALGGYVLGGICWFTIPFCLATTLGLACAAMEHLPVFPTYPNRMSAAEVGAGLVMPYAAITLLGKTGGGAVLTMIFMAVTAAFSSETVAVSALYTYDIYQAYINPSANGKTLVRVGHASVVGFGVITIALAIGLAHAGFDVGFITTVSGVVVDVCIVPMAGTLFWKKQSKWAFIFGTTLSTCAALAIWIGYTHVQSGVVNLTTLGTNEALAAGNISAIGIPLLLVPIITFLKPDNFDFATFKQIQKVDDSSYDETHGLSHAEAEKAELALTTHLSDGQLWRSRNIAAAVSLVFVLFYLVLFPLPLYGTNYVFSREFFTGWIVVAFLWAWFAAIVIICLPLVEGRKALSSLFSKLIAYVNQRGSISQDEMRRTAEGAAEYSIGKDDQGSLKNNDAVEVIRQVSEP</sequence>
<dbReference type="Proteomes" id="UP000030653">
    <property type="component" value="Unassembled WGS sequence"/>
</dbReference>
<evidence type="ECO:0000256" key="8">
    <source>
        <dbReference type="SAM" id="Phobius"/>
    </source>
</evidence>
<feature type="transmembrane region" description="Helical" evidence="8">
    <location>
        <begin position="251"/>
        <end position="271"/>
    </location>
</feature>
<dbReference type="GO" id="GO:0005886">
    <property type="term" value="C:plasma membrane"/>
    <property type="evidence" value="ECO:0007669"/>
    <property type="project" value="TreeGrafter"/>
</dbReference>
<feature type="transmembrane region" description="Helical" evidence="8">
    <location>
        <begin position="491"/>
        <end position="511"/>
    </location>
</feature>
<keyword evidence="4 8" id="KW-0812">Transmembrane</keyword>
<evidence type="ECO:0000313" key="10">
    <source>
        <dbReference type="Proteomes" id="UP000030653"/>
    </source>
</evidence>
<feature type="transmembrane region" description="Helical" evidence="8">
    <location>
        <begin position="283"/>
        <end position="307"/>
    </location>
</feature>
<dbReference type="InterPro" id="IPR031155">
    <property type="entry name" value="DUR"/>
</dbReference>
<evidence type="ECO:0000256" key="1">
    <source>
        <dbReference type="ARBA" id="ARBA00004141"/>
    </source>
</evidence>